<dbReference type="PANTHER" id="PTHR12370">
    <property type="entry name" value="PHOSPHOLIPASE B-RELATED"/>
    <property type="match status" value="1"/>
</dbReference>
<accession>A0A8S3Z6N6</accession>
<keyword evidence="6" id="KW-0325">Glycoprotein</keyword>
<evidence type="ECO:0000256" key="7">
    <source>
        <dbReference type="RuleBase" id="RU364138"/>
    </source>
</evidence>
<dbReference type="Gene3D" id="3.60.60.30">
    <property type="match status" value="1"/>
</dbReference>
<evidence type="ECO:0000256" key="6">
    <source>
        <dbReference type="ARBA" id="ARBA00023180"/>
    </source>
</evidence>
<sequence>MLKVFLLAACSLYVQAVAVRVKDSYQEGSVYCQGRSCKFVAGVLDWNRATAVGSFNETILSTGWGILDISAGQARLPDQTDVGIMFAAGYLEGALTARQMEYQFTNLANVLFPPKPSDILEKVKLWFTVQRRWADEMIQAHASDPIWRHASYILAQLDGLYAGYKSATSSDEQTTLDMFAINILNANGDLLDLISALSPESIPDWTKFSPQEAENYFYSGGHCSALIKLLPGYENIFMSHSSWFLYSVMNRIFKHYNLNVTDPATAARRISFSSYPGYLESLDDFYLLGSGLVMLQTTNSIYNSSLYKLVKPQSLMAWQRVRIANMMAHNGKEWTEIVSKYNSGTYNNQYMVVDTKLIQSQSPLPDNSLWVAEQIPGLVVAEDLTPILRAGYFPSYNIPFFEEIYNKSGYPEFVALHGKNYTYELAPRAKIFRRDQSSVKDMDTFKAIMRYNDYQNDPYSGGSPWNSICARGDLAINQTTPSGCYDTKTTDLNMARNFQADIINGPTTGTRLAPFSWTGKYASKSHAGLPETFNFSFVRTQPRF</sequence>
<evidence type="ECO:0000256" key="1">
    <source>
        <dbReference type="ARBA" id="ARBA00007835"/>
    </source>
</evidence>
<evidence type="ECO:0000256" key="3">
    <source>
        <dbReference type="ARBA" id="ARBA00022801"/>
    </source>
</evidence>
<dbReference type="Proteomes" id="UP000678393">
    <property type="component" value="Unassembled WGS sequence"/>
</dbReference>
<feature type="chain" id="PRO_5035962000" description="Phospholipase B-like" evidence="7">
    <location>
        <begin position="17"/>
        <end position="544"/>
    </location>
</feature>
<comment type="similarity">
    <text evidence="1 7">Belongs to the phospholipase B-like family.</text>
</comment>
<gene>
    <name evidence="8" type="ORF">CUNI_LOCUS10407</name>
</gene>
<dbReference type="InterPro" id="IPR007000">
    <property type="entry name" value="PLipase_B-like"/>
</dbReference>
<dbReference type="GO" id="GO:0009395">
    <property type="term" value="P:phospholipid catabolic process"/>
    <property type="evidence" value="ECO:0007669"/>
    <property type="project" value="TreeGrafter"/>
</dbReference>
<keyword evidence="4 7" id="KW-0442">Lipid degradation</keyword>
<protein>
    <recommendedName>
        <fullName evidence="7">Phospholipase B-like</fullName>
        <ecNumber evidence="7">3.1.1.-</ecNumber>
    </recommendedName>
</protein>
<dbReference type="EMBL" id="CAJHNH020001890">
    <property type="protein sequence ID" value="CAG5124849.1"/>
    <property type="molecule type" value="Genomic_DNA"/>
</dbReference>
<organism evidence="8 9">
    <name type="scientific">Candidula unifasciata</name>
    <dbReference type="NCBI Taxonomy" id="100452"/>
    <lineage>
        <taxon>Eukaryota</taxon>
        <taxon>Metazoa</taxon>
        <taxon>Spiralia</taxon>
        <taxon>Lophotrochozoa</taxon>
        <taxon>Mollusca</taxon>
        <taxon>Gastropoda</taxon>
        <taxon>Heterobranchia</taxon>
        <taxon>Euthyneura</taxon>
        <taxon>Panpulmonata</taxon>
        <taxon>Eupulmonata</taxon>
        <taxon>Stylommatophora</taxon>
        <taxon>Helicina</taxon>
        <taxon>Helicoidea</taxon>
        <taxon>Geomitridae</taxon>
        <taxon>Candidula</taxon>
    </lineage>
</organism>
<dbReference type="PANTHER" id="PTHR12370:SF1">
    <property type="entry name" value="PHOSPHOLIPASE B-LIKE 1"/>
    <property type="match status" value="1"/>
</dbReference>
<keyword evidence="2 7" id="KW-0732">Signal</keyword>
<evidence type="ECO:0000313" key="8">
    <source>
        <dbReference type="EMBL" id="CAG5124849.1"/>
    </source>
</evidence>
<dbReference type="GO" id="GO:0005576">
    <property type="term" value="C:extracellular region"/>
    <property type="evidence" value="ECO:0007669"/>
    <property type="project" value="TreeGrafter"/>
</dbReference>
<feature type="signal peptide" evidence="7">
    <location>
        <begin position="1"/>
        <end position="16"/>
    </location>
</feature>
<dbReference type="GO" id="GO:0004620">
    <property type="term" value="F:phospholipase activity"/>
    <property type="evidence" value="ECO:0007669"/>
    <property type="project" value="InterPro"/>
</dbReference>
<reference evidence="8" key="1">
    <citation type="submission" date="2021-04" db="EMBL/GenBank/DDBJ databases">
        <authorList>
            <consortium name="Molecular Ecology Group"/>
        </authorList>
    </citation>
    <scope>NUCLEOTIDE SEQUENCE</scope>
</reference>
<keyword evidence="9" id="KW-1185">Reference proteome</keyword>
<dbReference type="AlphaFoldDB" id="A0A8S3Z6N6"/>
<comment type="caution">
    <text evidence="8">The sequence shown here is derived from an EMBL/GenBank/DDBJ whole genome shotgun (WGS) entry which is preliminary data.</text>
</comment>
<comment type="function">
    <text evidence="7">Putative phospholipase.</text>
</comment>
<dbReference type="EC" id="3.1.1.-" evidence="7"/>
<dbReference type="OrthoDB" id="419508at2759"/>
<evidence type="ECO:0000313" key="9">
    <source>
        <dbReference type="Proteomes" id="UP000678393"/>
    </source>
</evidence>
<evidence type="ECO:0000256" key="5">
    <source>
        <dbReference type="ARBA" id="ARBA00023098"/>
    </source>
</evidence>
<name>A0A8S3Z6N6_9EUPU</name>
<keyword evidence="3 7" id="KW-0378">Hydrolase</keyword>
<proteinExistence type="inferred from homology"/>
<evidence type="ECO:0000256" key="4">
    <source>
        <dbReference type="ARBA" id="ARBA00022963"/>
    </source>
</evidence>
<evidence type="ECO:0000256" key="2">
    <source>
        <dbReference type="ARBA" id="ARBA00022729"/>
    </source>
</evidence>
<keyword evidence="5 7" id="KW-0443">Lipid metabolism</keyword>
<dbReference type="Pfam" id="PF04916">
    <property type="entry name" value="Phospholip_B"/>
    <property type="match status" value="1"/>
</dbReference>